<name>C8VY62_DESAS</name>
<evidence type="ECO:0000313" key="2">
    <source>
        <dbReference type="Proteomes" id="UP000002217"/>
    </source>
</evidence>
<dbReference type="HOGENOM" id="CLU_532009_0_0_9"/>
<dbReference type="eggNOG" id="ENOG502ZCC3">
    <property type="taxonomic scope" value="Bacteria"/>
</dbReference>
<keyword evidence="2" id="KW-1185">Reference proteome</keyword>
<proteinExistence type="predicted"/>
<evidence type="ECO:0000313" key="1">
    <source>
        <dbReference type="EMBL" id="ACV64691.1"/>
    </source>
</evidence>
<reference evidence="1 2" key="1">
    <citation type="journal article" date="2009" name="Stand. Genomic Sci.">
        <title>Complete genome sequence of Desulfotomaculum acetoxidans type strain (5575).</title>
        <authorList>
            <person name="Spring S."/>
            <person name="Lapidus A."/>
            <person name="Schroder M."/>
            <person name="Gleim D."/>
            <person name="Sims D."/>
            <person name="Meincke L."/>
            <person name="Glavina Del Rio T."/>
            <person name="Tice H."/>
            <person name="Copeland A."/>
            <person name="Cheng J.F."/>
            <person name="Lucas S."/>
            <person name="Chen F."/>
            <person name="Nolan M."/>
            <person name="Bruce D."/>
            <person name="Goodwin L."/>
            <person name="Pitluck S."/>
            <person name="Ivanova N."/>
            <person name="Mavromatis K."/>
            <person name="Mikhailova N."/>
            <person name="Pati A."/>
            <person name="Chen A."/>
            <person name="Palaniappan K."/>
            <person name="Land M."/>
            <person name="Hauser L."/>
            <person name="Chang Y.J."/>
            <person name="Jeffries C.D."/>
            <person name="Chain P."/>
            <person name="Saunders E."/>
            <person name="Brettin T."/>
            <person name="Detter J.C."/>
            <person name="Goker M."/>
            <person name="Bristow J."/>
            <person name="Eisen J.A."/>
            <person name="Markowitz V."/>
            <person name="Hugenholtz P."/>
            <person name="Kyrpides N.C."/>
            <person name="Klenk H.P."/>
            <person name="Han C."/>
        </authorList>
    </citation>
    <scope>NUCLEOTIDE SEQUENCE [LARGE SCALE GENOMIC DNA]</scope>
    <source>
        <strain evidence="2">ATCC 49208 / DSM 771 / VKM B-1644</strain>
    </source>
</reference>
<dbReference type="OrthoDB" id="2868295at2"/>
<gene>
    <name evidence="1" type="ordered locus">Dtox_4002</name>
</gene>
<dbReference type="AlphaFoldDB" id="C8VY62"/>
<dbReference type="EMBL" id="CP001720">
    <property type="protein sequence ID" value="ACV64691.1"/>
    <property type="molecule type" value="Genomic_DNA"/>
</dbReference>
<dbReference type="Proteomes" id="UP000002217">
    <property type="component" value="Chromosome"/>
</dbReference>
<accession>C8VY62</accession>
<protein>
    <submittedName>
        <fullName evidence="1">Uncharacterized protein</fullName>
    </submittedName>
</protein>
<sequence length="523" mass="60593">MGIYMRLDIIPEYINPDEWKEVYLESLQLLKAYPFVRLIEESVNGIPRLIYCNNPEENLDDEYQRHWRVSGDSETKKTGETFDLYYDLNRYLRSTNSVNAMDKDIIFEKLKEENAVRTAFDSKTQGHDYHTYILAIAMLIESRFPYAAVVGGDFDILQAEIAKKWANNILAKPIDIPVRVDAEKLVQRLSIQLSGVEAIEAFNNLYLPGHDNARMHQVIVDEYGIGPIKKWFTQQLLGYNSPCQLGAISLFIEWLNTTQDFAGLCEIICGMENNNEQIFGTIEFIKAICSTWVLIPPEWYKFMNVLKYPQGVTLSIAGQFGGIFLDMYFSGRHIEFYMSREKIVEVLIRYFDVCPEVIEQIINERVEEIKQALSGLREKLSPIFESLEIEEDIIDDEELYLYYSKETVLPDNKKIYLTALARKLENTLNESKNVIAVELLADMHKGIEIMAYSHGIALTEEAWNRIDHEQNEDVLKLLFSFLVISSDSKSFYNLRKAVLENNLLCHKISELIKDRELVKKAEE</sequence>
<dbReference type="RefSeq" id="WP_015759366.1">
    <property type="nucleotide sequence ID" value="NC_013216.1"/>
</dbReference>
<dbReference type="KEGG" id="dae:Dtox_4002"/>
<organism evidence="1 2">
    <name type="scientific">Desulfofarcimen acetoxidans (strain ATCC 49208 / DSM 771 / KCTC 5769 / VKM B-1644 / 5575)</name>
    <name type="common">Desulfotomaculum acetoxidans</name>
    <dbReference type="NCBI Taxonomy" id="485916"/>
    <lineage>
        <taxon>Bacteria</taxon>
        <taxon>Bacillati</taxon>
        <taxon>Bacillota</taxon>
        <taxon>Clostridia</taxon>
        <taxon>Eubacteriales</taxon>
        <taxon>Peptococcaceae</taxon>
        <taxon>Desulfofarcimen</taxon>
    </lineage>
</organism>